<dbReference type="GO" id="GO:0016787">
    <property type="term" value="F:hydrolase activity"/>
    <property type="evidence" value="ECO:0007669"/>
    <property type="project" value="UniProtKB-KW"/>
</dbReference>
<accession>A0A2M8QF16</accession>
<dbReference type="Pfam" id="PF01966">
    <property type="entry name" value="HD"/>
    <property type="match status" value="1"/>
</dbReference>
<dbReference type="Proteomes" id="UP000230790">
    <property type="component" value="Unassembled WGS sequence"/>
</dbReference>
<dbReference type="PANTHER" id="PTHR38659">
    <property type="entry name" value="METAL-DEPENDENT PHOSPHOHYDROLASE"/>
    <property type="match status" value="1"/>
</dbReference>
<dbReference type="PANTHER" id="PTHR38659:SF1">
    <property type="entry name" value="METAL DEPENDENT PHOSPHOHYDROLASE"/>
    <property type="match status" value="1"/>
</dbReference>
<dbReference type="EMBL" id="PGTN01000016">
    <property type="protein sequence ID" value="PJF48391.1"/>
    <property type="molecule type" value="Genomic_DNA"/>
</dbReference>
<dbReference type="SUPFAM" id="SSF109604">
    <property type="entry name" value="HD-domain/PDEase-like"/>
    <property type="match status" value="1"/>
</dbReference>
<evidence type="ECO:0000259" key="1">
    <source>
        <dbReference type="Pfam" id="PF01966"/>
    </source>
</evidence>
<dbReference type="InterPro" id="IPR006674">
    <property type="entry name" value="HD_domain"/>
</dbReference>
<feature type="domain" description="HD" evidence="1">
    <location>
        <begin position="25"/>
        <end position="99"/>
    </location>
</feature>
<proteinExistence type="predicted"/>
<protein>
    <submittedName>
        <fullName evidence="2">HAD family hydrolase</fullName>
    </submittedName>
</protein>
<name>A0A2M8QF16_9CHLR</name>
<dbReference type="AlphaFoldDB" id="A0A2M8QF16"/>
<gene>
    <name evidence="2" type="ORF">CUN48_03925</name>
</gene>
<evidence type="ECO:0000313" key="3">
    <source>
        <dbReference type="Proteomes" id="UP000230790"/>
    </source>
</evidence>
<organism evidence="2 3">
    <name type="scientific">Candidatus Thermofonsia Clade 3 bacterium</name>
    <dbReference type="NCBI Taxonomy" id="2364212"/>
    <lineage>
        <taxon>Bacteria</taxon>
        <taxon>Bacillati</taxon>
        <taxon>Chloroflexota</taxon>
        <taxon>Candidatus Thermofontia</taxon>
        <taxon>Candidatus Thermofonsia Clade 3</taxon>
    </lineage>
</organism>
<dbReference type="Gene3D" id="1.10.3210.10">
    <property type="entry name" value="Hypothetical protein af1432"/>
    <property type="match status" value="1"/>
</dbReference>
<sequence>MSDSRYNRDAAWAIVTAWTTDPALIRHMLSVETAMRAYAPRFGGDPEQWGLLGLIHDFDYQRHPNLDGQGHPNVGIAYLRAQGWPEEILHGIAAHAPELTGVQPKNDMERALVAVDELTGFIAAVTLVRPTKHIADVQVSSVKKKWKERAFAAGVHRDAIERAAAALGVPLDEHIGIVLAAMQGNAAALGLDGVK</sequence>
<comment type="caution">
    <text evidence="2">The sequence shown here is derived from an EMBL/GenBank/DDBJ whole genome shotgun (WGS) entry which is preliminary data.</text>
</comment>
<reference evidence="2 3" key="1">
    <citation type="submission" date="2017-11" db="EMBL/GenBank/DDBJ databases">
        <title>Evolution of Phototrophy in the Chloroflexi Phylum Driven by Horizontal Gene Transfer.</title>
        <authorList>
            <person name="Ward L.M."/>
            <person name="Hemp J."/>
            <person name="Shih P.M."/>
            <person name="Mcglynn S.E."/>
            <person name="Fischer W."/>
        </authorList>
    </citation>
    <scope>NUCLEOTIDE SEQUENCE [LARGE SCALE GENOMIC DNA]</scope>
    <source>
        <strain evidence="2">JP3_7</strain>
    </source>
</reference>
<keyword evidence="2" id="KW-0378">Hydrolase</keyword>
<evidence type="ECO:0000313" key="2">
    <source>
        <dbReference type="EMBL" id="PJF48391.1"/>
    </source>
</evidence>